<evidence type="ECO:0000313" key="1">
    <source>
        <dbReference type="EMBL" id="GBN53772.1"/>
    </source>
</evidence>
<dbReference type="EMBL" id="BGPR01011948">
    <property type="protein sequence ID" value="GBN53772.1"/>
    <property type="molecule type" value="Genomic_DNA"/>
</dbReference>
<proteinExistence type="predicted"/>
<comment type="caution">
    <text evidence="1">The sequence shown here is derived from an EMBL/GenBank/DDBJ whole genome shotgun (WGS) entry which is preliminary data.</text>
</comment>
<dbReference type="Proteomes" id="UP000499080">
    <property type="component" value="Unassembled WGS sequence"/>
</dbReference>
<protein>
    <submittedName>
        <fullName evidence="1">Uncharacterized protein</fullName>
    </submittedName>
</protein>
<accession>A0A4Y2PRN4</accession>
<organism evidence="1 2">
    <name type="scientific">Araneus ventricosus</name>
    <name type="common">Orbweaver spider</name>
    <name type="synonym">Epeira ventricosa</name>
    <dbReference type="NCBI Taxonomy" id="182803"/>
    <lineage>
        <taxon>Eukaryota</taxon>
        <taxon>Metazoa</taxon>
        <taxon>Ecdysozoa</taxon>
        <taxon>Arthropoda</taxon>
        <taxon>Chelicerata</taxon>
        <taxon>Arachnida</taxon>
        <taxon>Araneae</taxon>
        <taxon>Araneomorphae</taxon>
        <taxon>Entelegynae</taxon>
        <taxon>Araneoidea</taxon>
        <taxon>Araneidae</taxon>
        <taxon>Araneus</taxon>
    </lineage>
</organism>
<dbReference type="AlphaFoldDB" id="A0A4Y2PRN4"/>
<gene>
    <name evidence="1" type="ORF">AVEN_211_1</name>
</gene>
<reference evidence="1 2" key="1">
    <citation type="journal article" date="2019" name="Sci. Rep.">
        <title>Orb-weaving spider Araneus ventricosus genome elucidates the spidroin gene catalogue.</title>
        <authorList>
            <person name="Kono N."/>
            <person name="Nakamura H."/>
            <person name="Ohtoshi R."/>
            <person name="Moran D.A.P."/>
            <person name="Shinohara A."/>
            <person name="Yoshida Y."/>
            <person name="Fujiwara M."/>
            <person name="Mori M."/>
            <person name="Tomita M."/>
            <person name="Arakawa K."/>
        </authorList>
    </citation>
    <scope>NUCLEOTIDE SEQUENCE [LARGE SCALE GENOMIC DNA]</scope>
</reference>
<evidence type="ECO:0000313" key="2">
    <source>
        <dbReference type="Proteomes" id="UP000499080"/>
    </source>
</evidence>
<keyword evidence="2" id="KW-1185">Reference proteome</keyword>
<name>A0A4Y2PRN4_ARAVE</name>
<sequence length="108" mass="11786">MNFRTLSFDTSQYSSTFGGIFNRCSLSDVFEIDRKICNSPSVSCALVISSKLADDNLISLILDKASSNTLSVPDTCHISILNCEIKSSCLNCHGNMNKIASYVQACFT</sequence>